<accession>A0A6C0GMY3</accession>
<keyword evidence="2" id="KW-0732">Signal</keyword>
<reference evidence="3 4" key="1">
    <citation type="submission" date="2020-01" db="EMBL/GenBank/DDBJ databases">
        <authorList>
            <person name="Kim M.K."/>
        </authorList>
    </citation>
    <scope>NUCLEOTIDE SEQUENCE [LARGE SCALE GENOMIC DNA]</scope>
    <source>
        <strain evidence="3 4">172606-1</strain>
    </source>
</reference>
<protein>
    <recommendedName>
        <fullName evidence="5">Lipoprotein</fullName>
    </recommendedName>
</protein>
<dbReference type="Proteomes" id="UP000480178">
    <property type="component" value="Chromosome"/>
</dbReference>
<feature type="signal peptide" evidence="2">
    <location>
        <begin position="1"/>
        <end position="22"/>
    </location>
</feature>
<dbReference type="PROSITE" id="PS51257">
    <property type="entry name" value="PROKAR_LIPOPROTEIN"/>
    <property type="match status" value="1"/>
</dbReference>
<evidence type="ECO:0008006" key="5">
    <source>
        <dbReference type="Google" id="ProtNLM"/>
    </source>
</evidence>
<feature type="compositionally biased region" description="Polar residues" evidence="1">
    <location>
        <begin position="30"/>
        <end position="44"/>
    </location>
</feature>
<dbReference type="RefSeq" id="WP_162445193.1">
    <property type="nucleotide sequence ID" value="NZ_CP048222.1"/>
</dbReference>
<keyword evidence="4" id="KW-1185">Reference proteome</keyword>
<feature type="region of interest" description="Disordered" evidence="1">
    <location>
        <begin position="29"/>
        <end position="51"/>
    </location>
</feature>
<sequence length="51" mass="5508">MKKLYILSLVAIMALASCGRNYTCPVYSKANPTDQSSGHASIKTSQDKGKM</sequence>
<feature type="chain" id="PRO_5025505164" description="Lipoprotein" evidence="2">
    <location>
        <begin position="23"/>
        <end position="51"/>
    </location>
</feature>
<dbReference type="KEGG" id="rhoz:GXP67_22445"/>
<evidence type="ECO:0000256" key="2">
    <source>
        <dbReference type="SAM" id="SignalP"/>
    </source>
</evidence>
<evidence type="ECO:0000256" key="1">
    <source>
        <dbReference type="SAM" id="MobiDB-lite"/>
    </source>
</evidence>
<organism evidence="3 4">
    <name type="scientific">Rhodocytophaga rosea</name>
    <dbReference type="NCBI Taxonomy" id="2704465"/>
    <lineage>
        <taxon>Bacteria</taxon>
        <taxon>Pseudomonadati</taxon>
        <taxon>Bacteroidota</taxon>
        <taxon>Cytophagia</taxon>
        <taxon>Cytophagales</taxon>
        <taxon>Rhodocytophagaceae</taxon>
        <taxon>Rhodocytophaga</taxon>
    </lineage>
</organism>
<proteinExistence type="predicted"/>
<evidence type="ECO:0000313" key="4">
    <source>
        <dbReference type="Proteomes" id="UP000480178"/>
    </source>
</evidence>
<dbReference type="AlphaFoldDB" id="A0A6C0GMY3"/>
<name>A0A6C0GMY3_9BACT</name>
<evidence type="ECO:0000313" key="3">
    <source>
        <dbReference type="EMBL" id="QHT69204.1"/>
    </source>
</evidence>
<dbReference type="EMBL" id="CP048222">
    <property type="protein sequence ID" value="QHT69204.1"/>
    <property type="molecule type" value="Genomic_DNA"/>
</dbReference>
<gene>
    <name evidence="3" type="ORF">GXP67_22445</name>
</gene>